<evidence type="ECO:0000313" key="30">
    <source>
        <dbReference type="Proteomes" id="UP001589758"/>
    </source>
</evidence>
<sequence>MQNSHFSKERIGRKQVHSSTATKSYVPSIIGKIIANLKLFNKGRANSHSSYTKDAFHHDSQEHYDSKNDHNRTHGKGTQNEPPKKPKNSIKKRLFWFFIKATIAIGTLVALYGVYLDSIIRDKLDGPVWQLPVAVYSRTIDLEPGLLYDSKKLNQLLQSMQYRQVTKVIRSGEFSVTPTGAIEVWRREFTFATGFSNVQKVLISFSNGRISQIKNLETGKMLAALSIDPRLITLLPSPNGEQRLFVERERFPDTLVDILLAVEDRNFYNHEGISLYSIARAIVANIAAKSKVQGASTLTQQTVKNIFLTNERSYRRKINEAYMAILLDYRYDKDRILELYLNEVYFGQAGNEEIRGFPLASLYYFGRNIEELSIDQQAMLVGMVKGAGVYNPWNKPANTIERRNVVLKVMQNQGFLDEMAYKMYSSRPLGVRERGGVISPQPAFMELVRKELGLNFDKDSLAALSGAKIFTTLDPLTQDAAENALQTSVPELRKKSKLDDIEAASVIVDRFSGEVRAMVGGSDTQFPGFNRALNARRSIGSLAKPPVYLAALTFPDKLRLNTVINDSPYHLAQKNGQIWSPNNYDRKFRGPVLLVDALAKSLNIPTVKIGMQIGIDYVGQQMQAMGIPKQHIPNYPSMLLGALNLTPTETAQMYQSIASGGQKAELTAVTYVLDKHNRLLFKKLPKATPALLPEAAYLTLYGMQQVVTQGTGRALLNNYSQYNLAGKTGTTNNLIDSWYVGIDGKEVAIFWVGRDNNQTSKLTGSSGALKVYESYLSYQAPLALNPLRPKSIAMMNINKDGTFSCFPSYRVIPVWTNEPDNLCRQGISSSANEILNQFAPKESPDVDENGNQYINENRVNTPSPNGFNW</sequence>
<feature type="domain" description="Penicillin-binding protein transpeptidase" evidence="26">
    <location>
        <begin position="505"/>
        <end position="743"/>
    </location>
</feature>
<comment type="similarity">
    <text evidence="4 23">In the C-terminal section; belongs to the transpeptidase family.</text>
</comment>
<feature type="domain" description="Bifunctional transglycosylase second" evidence="28">
    <location>
        <begin position="142"/>
        <end position="224"/>
    </location>
</feature>
<dbReference type="NCBIfam" id="TIGR02071">
    <property type="entry name" value="PBP_1b"/>
    <property type="match status" value="1"/>
</dbReference>
<evidence type="ECO:0000256" key="14">
    <source>
        <dbReference type="ARBA" id="ARBA00022984"/>
    </source>
</evidence>
<evidence type="ECO:0000259" key="28">
    <source>
        <dbReference type="Pfam" id="PF14814"/>
    </source>
</evidence>
<evidence type="ECO:0000256" key="12">
    <source>
        <dbReference type="ARBA" id="ARBA00022801"/>
    </source>
</evidence>
<organism evidence="29 30">
    <name type="scientific">Thorsellia kenyensis</name>
    <dbReference type="NCBI Taxonomy" id="1549888"/>
    <lineage>
        <taxon>Bacteria</taxon>
        <taxon>Pseudomonadati</taxon>
        <taxon>Pseudomonadota</taxon>
        <taxon>Gammaproteobacteria</taxon>
        <taxon>Enterobacterales</taxon>
        <taxon>Thorselliaceae</taxon>
        <taxon>Thorsellia</taxon>
    </lineage>
</organism>
<dbReference type="Pfam" id="PF00912">
    <property type="entry name" value="Transgly"/>
    <property type="match status" value="1"/>
</dbReference>
<dbReference type="InterPro" id="IPR011813">
    <property type="entry name" value="PBP_1b"/>
</dbReference>
<evidence type="ECO:0000256" key="19">
    <source>
        <dbReference type="ARBA" id="ARBA00032454"/>
    </source>
</evidence>
<dbReference type="InterPro" id="IPR001460">
    <property type="entry name" value="PCN-bd_Tpept"/>
</dbReference>
<gene>
    <name evidence="29" type="primary">mrcB</name>
    <name evidence="29" type="ORF">ACFFIT_05495</name>
</gene>
<dbReference type="SUPFAM" id="SSF56601">
    <property type="entry name" value="beta-lactamase/transpeptidase-like"/>
    <property type="match status" value="1"/>
</dbReference>
<keyword evidence="9" id="KW-0645">Protease</keyword>
<evidence type="ECO:0000256" key="20">
    <source>
        <dbReference type="ARBA" id="ARBA00034000"/>
    </source>
</evidence>
<evidence type="ECO:0000256" key="13">
    <source>
        <dbReference type="ARBA" id="ARBA00022960"/>
    </source>
</evidence>
<dbReference type="InterPro" id="IPR001264">
    <property type="entry name" value="Glyco_trans_51"/>
</dbReference>
<evidence type="ECO:0000256" key="8">
    <source>
        <dbReference type="ARBA" id="ARBA00022645"/>
    </source>
</evidence>
<keyword evidence="12" id="KW-0378">Hydrolase</keyword>
<evidence type="ECO:0000256" key="24">
    <source>
        <dbReference type="SAM" id="MobiDB-lite"/>
    </source>
</evidence>
<evidence type="ECO:0000256" key="5">
    <source>
        <dbReference type="ARBA" id="ARBA00007739"/>
    </source>
</evidence>
<keyword evidence="14 23" id="KW-0573">Peptidoglycan synthesis</keyword>
<dbReference type="PIRSF" id="PIRSF002799">
    <property type="entry name" value="PBP_1b"/>
    <property type="match status" value="1"/>
</dbReference>
<dbReference type="PANTHER" id="PTHR32282">
    <property type="entry name" value="BINDING PROTEIN TRANSPEPTIDASE, PUTATIVE-RELATED"/>
    <property type="match status" value="1"/>
</dbReference>
<feature type="domain" description="Glycosyl transferase family 51" evidence="27">
    <location>
        <begin position="239"/>
        <end position="411"/>
    </location>
</feature>
<comment type="subcellular location">
    <subcellularLocation>
        <location evidence="2">Cell membrane</location>
    </subcellularLocation>
</comment>
<evidence type="ECO:0000256" key="23">
    <source>
        <dbReference type="PIRNR" id="PIRNR002799"/>
    </source>
</evidence>
<keyword evidence="10 23" id="KW-0328">Glycosyltransferase</keyword>
<dbReference type="InterPro" id="IPR012338">
    <property type="entry name" value="Beta-lactam/transpept-like"/>
</dbReference>
<dbReference type="Gene3D" id="3.30.2060.10">
    <property type="entry name" value="Penicillin-binding protein 1b domain"/>
    <property type="match status" value="1"/>
</dbReference>
<keyword evidence="25" id="KW-1133">Transmembrane helix</keyword>
<keyword evidence="18 23" id="KW-0961">Cell wall biogenesis/degradation</keyword>
<comment type="pathway">
    <text evidence="3 23">Cell wall biogenesis; peptidoglycan biosynthesis.</text>
</comment>
<dbReference type="Pfam" id="PF14814">
    <property type="entry name" value="UB2H"/>
    <property type="match status" value="1"/>
</dbReference>
<evidence type="ECO:0000256" key="9">
    <source>
        <dbReference type="ARBA" id="ARBA00022670"/>
    </source>
</evidence>
<dbReference type="SUPFAM" id="SSF53955">
    <property type="entry name" value="Lysozyme-like"/>
    <property type="match status" value="1"/>
</dbReference>
<dbReference type="NCBIfam" id="NF007061">
    <property type="entry name" value="PRK09506.1"/>
    <property type="match status" value="1"/>
</dbReference>
<dbReference type="Gene3D" id="1.20.5.100">
    <property type="entry name" value="Cytochrome c1, transmembrane anchor, C-terminal"/>
    <property type="match status" value="1"/>
</dbReference>
<evidence type="ECO:0000256" key="15">
    <source>
        <dbReference type="ARBA" id="ARBA00023136"/>
    </source>
</evidence>
<name>A0ABV6CAB1_9GAMM</name>
<evidence type="ECO:0000313" key="29">
    <source>
        <dbReference type="EMBL" id="MFC0179547.1"/>
    </source>
</evidence>
<evidence type="ECO:0000256" key="11">
    <source>
        <dbReference type="ARBA" id="ARBA00022679"/>
    </source>
</evidence>
<comment type="catalytic activity">
    <reaction evidence="21">
        <text>[GlcNAc-(1-&gt;4)-Mur2Ac(oyl-L-Ala-gamma-D-Glu-L-Lys-D-Ala-D-Ala)](n)-di-trans,octa-cis-undecaprenyl diphosphate + beta-D-GlcNAc-(1-&gt;4)-Mur2Ac(oyl-L-Ala-gamma-D-Glu-L-Lys-D-Ala-D-Ala)-di-trans,octa-cis-undecaprenyl diphosphate = [GlcNAc-(1-&gt;4)-Mur2Ac(oyl-L-Ala-gamma-D-Glu-L-Lys-D-Ala-D-Ala)](n+1)-di-trans,octa-cis-undecaprenyl diphosphate + di-trans,octa-cis-undecaprenyl diphosphate + H(+)</text>
        <dbReference type="Rhea" id="RHEA:23708"/>
        <dbReference type="Rhea" id="RHEA-COMP:9602"/>
        <dbReference type="Rhea" id="RHEA-COMP:9603"/>
        <dbReference type="ChEBI" id="CHEBI:15378"/>
        <dbReference type="ChEBI" id="CHEBI:58405"/>
        <dbReference type="ChEBI" id="CHEBI:60033"/>
        <dbReference type="ChEBI" id="CHEBI:78435"/>
        <dbReference type="EC" id="2.4.99.28"/>
    </reaction>
</comment>
<evidence type="ECO:0000256" key="22">
    <source>
        <dbReference type="NCBIfam" id="TIGR02071"/>
    </source>
</evidence>
<dbReference type="GO" id="GO:0016740">
    <property type="term" value="F:transferase activity"/>
    <property type="evidence" value="ECO:0007669"/>
    <property type="project" value="UniProtKB-KW"/>
</dbReference>
<evidence type="ECO:0000256" key="16">
    <source>
        <dbReference type="ARBA" id="ARBA00023251"/>
    </source>
</evidence>
<dbReference type="Gene3D" id="3.40.710.10">
    <property type="entry name" value="DD-peptidase/beta-lactamase superfamily"/>
    <property type="match status" value="1"/>
</dbReference>
<proteinExistence type="inferred from homology"/>
<protein>
    <recommendedName>
        <fullName evidence="6 22">Penicillin-binding protein 1B</fullName>
        <shortName evidence="23">PBP-1b</shortName>
        <shortName evidence="23">PBP1b</shortName>
    </recommendedName>
    <alternativeName>
        <fullName evidence="19 23">Murein polymerase</fullName>
    </alternativeName>
</protein>
<evidence type="ECO:0000256" key="3">
    <source>
        <dbReference type="ARBA" id="ARBA00004752"/>
    </source>
</evidence>
<dbReference type="RefSeq" id="WP_385876652.1">
    <property type="nucleotide sequence ID" value="NZ_JBHLXE010000058.1"/>
</dbReference>
<feature type="region of interest" description="Disordered" evidence="24">
    <location>
        <begin position="61"/>
        <end position="87"/>
    </location>
</feature>
<dbReference type="PANTHER" id="PTHR32282:SF11">
    <property type="entry name" value="PENICILLIN-BINDING PROTEIN 1B"/>
    <property type="match status" value="1"/>
</dbReference>
<reference evidence="29 30" key="1">
    <citation type="submission" date="2024-09" db="EMBL/GenBank/DDBJ databases">
        <authorList>
            <person name="Sun Q."/>
            <person name="Mori K."/>
        </authorList>
    </citation>
    <scope>NUCLEOTIDE SEQUENCE [LARGE SCALE GENOMIC DNA]</scope>
    <source>
        <strain evidence="29 30">CCM 8545</strain>
    </source>
</reference>
<dbReference type="InterPro" id="IPR036950">
    <property type="entry name" value="PBP_transglycosylase"/>
</dbReference>
<dbReference type="EMBL" id="JBHLXE010000058">
    <property type="protein sequence ID" value="MFC0179547.1"/>
    <property type="molecule type" value="Genomic_DNA"/>
</dbReference>
<feature type="compositionally biased region" description="Basic and acidic residues" evidence="24">
    <location>
        <begin position="61"/>
        <end position="72"/>
    </location>
</feature>
<dbReference type="InterPro" id="IPR023346">
    <property type="entry name" value="Lysozyme-like_dom_sf"/>
</dbReference>
<dbReference type="Proteomes" id="UP001589758">
    <property type="component" value="Unassembled WGS sequence"/>
</dbReference>
<keyword evidence="25" id="KW-0812">Transmembrane</keyword>
<comment type="function">
    <text evidence="1 23">Cell wall formation. Synthesis of cross-linked peptidoglycan from the lipid intermediates. The enzyme has a penicillin-insensitive transglycosylase N-terminal domain (formation of linear glycan strands) and a penicillin-sensitive transpeptidase C-terminal domain (cross-linking of the peptide subunits).</text>
</comment>
<dbReference type="Pfam" id="PF00905">
    <property type="entry name" value="Transpeptidase"/>
    <property type="match status" value="1"/>
</dbReference>
<keyword evidence="17" id="KW-0511">Multifunctional enzyme</keyword>
<evidence type="ECO:0000256" key="2">
    <source>
        <dbReference type="ARBA" id="ARBA00004236"/>
    </source>
</evidence>
<feature type="transmembrane region" description="Helical" evidence="25">
    <location>
        <begin position="94"/>
        <end position="115"/>
    </location>
</feature>
<feature type="region of interest" description="Disordered" evidence="24">
    <location>
        <begin position="841"/>
        <end position="869"/>
    </location>
</feature>
<evidence type="ECO:0000259" key="27">
    <source>
        <dbReference type="Pfam" id="PF00912"/>
    </source>
</evidence>
<keyword evidence="13 23" id="KW-0133">Cell shape</keyword>
<evidence type="ECO:0000256" key="18">
    <source>
        <dbReference type="ARBA" id="ARBA00023316"/>
    </source>
</evidence>
<evidence type="ECO:0000256" key="10">
    <source>
        <dbReference type="ARBA" id="ARBA00022676"/>
    </source>
</evidence>
<keyword evidence="16" id="KW-0046">Antibiotic resistance</keyword>
<evidence type="ECO:0000259" key="26">
    <source>
        <dbReference type="Pfam" id="PF00905"/>
    </source>
</evidence>
<dbReference type="InterPro" id="IPR050396">
    <property type="entry name" value="Glycosyltr_51/Transpeptidase"/>
</dbReference>
<evidence type="ECO:0000256" key="17">
    <source>
        <dbReference type="ARBA" id="ARBA00023268"/>
    </source>
</evidence>
<keyword evidence="7" id="KW-1003">Cell membrane</keyword>
<evidence type="ECO:0000256" key="21">
    <source>
        <dbReference type="ARBA" id="ARBA00049902"/>
    </source>
</evidence>
<feature type="compositionally biased region" description="Polar residues" evidence="24">
    <location>
        <begin position="849"/>
        <end position="869"/>
    </location>
</feature>
<comment type="caution">
    <text evidence="29">The sequence shown here is derived from an EMBL/GenBank/DDBJ whole genome shotgun (WGS) entry which is preliminary data.</text>
</comment>
<evidence type="ECO:0000256" key="6">
    <source>
        <dbReference type="ARBA" id="ARBA00018637"/>
    </source>
</evidence>
<comment type="similarity">
    <text evidence="5 23">In the N-terminal section; belongs to the glycosyltransferase 51 family.</text>
</comment>
<dbReference type="Gene3D" id="1.10.3810.10">
    <property type="entry name" value="Biosynthetic peptidoglycan transglycosylase-like"/>
    <property type="match status" value="1"/>
</dbReference>
<evidence type="ECO:0000256" key="7">
    <source>
        <dbReference type="ARBA" id="ARBA00022475"/>
    </source>
</evidence>
<keyword evidence="8" id="KW-0121">Carboxypeptidase</keyword>
<keyword evidence="30" id="KW-1185">Reference proteome</keyword>
<keyword evidence="11 23" id="KW-0808">Transferase</keyword>
<evidence type="ECO:0000256" key="1">
    <source>
        <dbReference type="ARBA" id="ARBA00002624"/>
    </source>
</evidence>
<evidence type="ECO:0000256" key="25">
    <source>
        <dbReference type="SAM" id="Phobius"/>
    </source>
</evidence>
<evidence type="ECO:0000256" key="4">
    <source>
        <dbReference type="ARBA" id="ARBA00007090"/>
    </source>
</evidence>
<keyword evidence="15 25" id="KW-0472">Membrane</keyword>
<comment type="catalytic activity">
    <reaction evidence="20">
        <text>Preferential cleavage: (Ac)2-L-Lys-D-Ala-|-D-Ala. Also transpeptidation of peptidyl-alanyl moieties that are N-acyl substituents of D-alanine.</text>
        <dbReference type="EC" id="3.4.16.4"/>
    </reaction>
</comment>
<dbReference type="InterPro" id="IPR028166">
    <property type="entry name" value="UB2H"/>
</dbReference>
<accession>A0ABV6CAB1</accession>